<name>M3B6V1_PSEFD</name>
<dbReference type="InterPro" id="IPR044053">
    <property type="entry name" value="AsaB-like"/>
</dbReference>
<dbReference type="PANTHER" id="PTHR34598">
    <property type="entry name" value="BLL6449 PROTEIN"/>
    <property type="match status" value="1"/>
</dbReference>
<dbReference type="GO" id="GO:0016491">
    <property type="term" value="F:oxidoreductase activity"/>
    <property type="evidence" value="ECO:0007669"/>
    <property type="project" value="UniProtKB-KW"/>
</dbReference>
<protein>
    <recommendedName>
        <fullName evidence="5">CmcJ-like methyltransferase</fullName>
    </recommendedName>
</protein>
<accession>M3B6V1</accession>
<comment type="similarity">
    <text evidence="2">Belongs to the asaB hydroxylase/desaturase family.</text>
</comment>
<keyword evidence="1" id="KW-0560">Oxidoreductase</keyword>
<dbReference type="EMBL" id="KB446557">
    <property type="protein sequence ID" value="EME85067.1"/>
    <property type="molecule type" value="Genomic_DNA"/>
</dbReference>
<dbReference type="HOGENOM" id="CLU_042688_0_1_1"/>
<evidence type="ECO:0000313" key="3">
    <source>
        <dbReference type="EMBL" id="EME85067.1"/>
    </source>
</evidence>
<dbReference type="OrthoDB" id="412788at2759"/>
<keyword evidence="4" id="KW-1185">Reference proteome</keyword>
<dbReference type="GeneID" id="19330980"/>
<gene>
    <name evidence="3" type="ORF">MYCFIDRAFT_135396</name>
</gene>
<evidence type="ECO:0008006" key="5">
    <source>
        <dbReference type="Google" id="ProtNLM"/>
    </source>
</evidence>
<evidence type="ECO:0000256" key="2">
    <source>
        <dbReference type="ARBA" id="ARBA00023604"/>
    </source>
</evidence>
<dbReference type="Proteomes" id="UP000016932">
    <property type="component" value="Unassembled WGS sequence"/>
</dbReference>
<proteinExistence type="inferred from homology"/>
<dbReference type="RefSeq" id="XP_007925558.1">
    <property type="nucleotide sequence ID" value="XM_007927367.1"/>
</dbReference>
<dbReference type="NCBIfam" id="NF041278">
    <property type="entry name" value="CmcJ_NvfI_EfuI"/>
    <property type="match status" value="1"/>
</dbReference>
<organism evidence="3 4">
    <name type="scientific">Pseudocercospora fijiensis (strain CIRAD86)</name>
    <name type="common">Black leaf streak disease fungus</name>
    <name type="synonym">Mycosphaerella fijiensis</name>
    <dbReference type="NCBI Taxonomy" id="383855"/>
    <lineage>
        <taxon>Eukaryota</taxon>
        <taxon>Fungi</taxon>
        <taxon>Dikarya</taxon>
        <taxon>Ascomycota</taxon>
        <taxon>Pezizomycotina</taxon>
        <taxon>Dothideomycetes</taxon>
        <taxon>Dothideomycetidae</taxon>
        <taxon>Mycosphaerellales</taxon>
        <taxon>Mycosphaerellaceae</taxon>
        <taxon>Pseudocercospora</taxon>
    </lineage>
</organism>
<reference evidence="3 4" key="1">
    <citation type="journal article" date="2012" name="PLoS Pathog.">
        <title>Diverse lifestyles and strategies of plant pathogenesis encoded in the genomes of eighteen Dothideomycetes fungi.</title>
        <authorList>
            <person name="Ohm R.A."/>
            <person name="Feau N."/>
            <person name="Henrissat B."/>
            <person name="Schoch C.L."/>
            <person name="Horwitz B.A."/>
            <person name="Barry K.W."/>
            <person name="Condon B.J."/>
            <person name="Copeland A.C."/>
            <person name="Dhillon B."/>
            <person name="Glaser F."/>
            <person name="Hesse C.N."/>
            <person name="Kosti I."/>
            <person name="LaButti K."/>
            <person name="Lindquist E.A."/>
            <person name="Lucas S."/>
            <person name="Salamov A.A."/>
            <person name="Bradshaw R.E."/>
            <person name="Ciuffetti L."/>
            <person name="Hamelin R.C."/>
            <person name="Kema G.H.J."/>
            <person name="Lawrence C."/>
            <person name="Scott J.A."/>
            <person name="Spatafora J.W."/>
            <person name="Turgeon B.G."/>
            <person name="de Wit P.J.G.M."/>
            <person name="Zhong S."/>
            <person name="Goodwin S.B."/>
            <person name="Grigoriev I.V."/>
        </authorList>
    </citation>
    <scope>NUCLEOTIDE SEQUENCE [LARGE SCALE GENOMIC DNA]</scope>
    <source>
        <strain evidence="3 4">CIRAD86</strain>
    </source>
</reference>
<dbReference type="PANTHER" id="PTHR34598:SF3">
    <property type="entry name" value="OXIDOREDUCTASE AN1597"/>
    <property type="match status" value="1"/>
</dbReference>
<dbReference type="VEuPathDB" id="FungiDB:MYCFIDRAFT_135396"/>
<evidence type="ECO:0000313" key="4">
    <source>
        <dbReference type="Proteomes" id="UP000016932"/>
    </source>
</evidence>
<sequence length="274" mass="32005">METTVLYLARDPVFEKERAFDTDYLAEDVGDIRKTNHVFDRQPVVVHNIEDPTHWDIDTHGFCLLKATTRLDPDAAFNNKEEVQKSYWYDLEALLHERFPEYTRIESFDCTIRQRDPSFPKSTTMYVNYEQPATIPHCDYSQQGCYDAIETAFPGQDAFWRDKEFDVINVWRPLRGPNDDWPLIMCDWTSVDSENDILLNDGLRRSGVVTNSLLHMNSAHRWYFMKSQGIDDLVVFRNADTTGKRARCFHCSAFNPDATTLPRQSVEVRLVAFR</sequence>
<dbReference type="KEGG" id="pfj:MYCFIDRAFT_135396"/>
<dbReference type="AlphaFoldDB" id="M3B6V1"/>
<evidence type="ECO:0000256" key="1">
    <source>
        <dbReference type="ARBA" id="ARBA00023002"/>
    </source>
</evidence>